<protein>
    <recommendedName>
        <fullName evidence="4">beta-galactosidase</fullName>
        <ecNumber evidence="4">3.2.1.23</ecNumber>
    </recommendedName>
</protein>
<evidence type="ECO:0000256" key="6">
    <source>
        <dbReference type="ARBA" id="ARBA00022525"/>
    </source>
</evidence>
<proteinExistence type="inferred from homology"/>
<keyword evidence="8" id="KW-0378">Hydrolase</keyword>
<comment type="catalytic activity">
    <reaction evidence="1">
        <text>Hydrolysis of terminal non-reducing beta-D-galactose residues in beta-D-galactosides.</text>
        <dbReference type="EC" id="3.2.1.23"/>
    </reaction>
</comment>
<evidence type="ECO:0000256" key="5">
    <source>
        <dbReference type="ARBA" id="ARBA00022523"/>
    </source>
</evidence>
<evidence type="ECO:0000256" key="1">
    <source>
        <dbReference type="ARBA" id="ARBA00001412"/>
    </source>
</evidence>
<dbReference type="AlphaFoldDB" id="A0AAV6NSA8"/>
<evidence type="ECO:0000256" key="3">
    <source>
        <dbReference type="ARBA" id="ARBA00009809"/>
    </source>
</evidence>
<dbReference type="GO" id="GO:0030246">
    <property type="term" value="F:carbohydrate binding"/>
    <property type="evidence" value="ECO:0007669"/>
    <property type="project" value="InterPro"/>
</dbReference>
<dbReference type="EC" id="3.2.1.23" evidence="4"/>
<dbReference type="EMBL" id="JAGKQH010000004">
    <property type="protein sequence ID" value="KAG6602112.1"/>
    <property type="molecule type" value="Genomic_DNA"/>
</dbReference>
<keyword evidence="13" id="KW-1185">Reference proteome</keyword>
<sequence>MSTKSHLAPLMAASHAKLHHEDSEHDEVGRLICFSGRAYYTFTGLPREPKWSHLKELHAAVKLCTKPLLSGTKSNISLGQLQNVSVQHNTRTMKAVQMFDSSEKWQEFKEMIPNFDETTLRENMLLEQTNTTKDRSDYLWYTMSFYVKDSGAYLERRVVGLLRVKIGGKDYSAQPWGYKTHFDAPPGDDPIALNLGSMGKGAVWVNGWGIGRYWVSFLTGKGEPSQKWYHVPRSFLKPTGNLLVIFEEETGNPVGITLDVVSITKTCGQVSESHYPLVASWMGEKNQSASSRRPKVRLSCPTNKNISSILFASFGTPSGDCQSYATGTCHSPSSRAVAEQLCLGKAKCSIPILNHKFGGDPCPHITKTLLVDAQCT</sequence>
<evidence type="ECO:0000259" key="11">
    <source>
        <dbReference type="PROSITE" id="PS50228"/>
    </source>
</evidence>
<evidence type="ECO:0000256" key="7">
    <source>
        <dbReference type="ARBA" id="ARBA00022729"/>
    </source>
</evidence>
<evidence type="ECO:0000313" key="13">
    <source>
        <dbReference type="Proteomes" id="UP000685013"/>
    </source>
</evidence>
<evidence type="ECO:0000256" key="10">
    <source>
        <dbReference type="ARBA" id="ARBA00023295"/>
    </source>
</evidence>
<dbReference type="FunFam" id="2.60.120.260:FF:000050">
    <property type="entry name" value="Beta-galactosidase"/>
    <property type="match status" value="1"/>
</dbReference>
<evidence type="ECO:0000256" key="8">
    <source>
        <dbReference type="ARBA" id="ARBA00022801"/>
    </source>
</evidence>
<dbReference type="Pfam" id="PF21467">
    <property type="entry name" value="BetaGal_gal-bd"/>
    <property type="match status" value="1"/>
</dbReference>
<gene>
    <name evidence="12" type="primary">BGAL16</name>
    <name evidence="12" type="ORF">SDJN03_07345</name>
</gene>
<feature type="domain" description="SUEL-type lectin" evidence="11">
    <location>
        <begin position="290"/>
        <end position="376"/>
    </location>
</feature>
<keyword evidence="9" id="KW-0325">Glycoprotein</keyword>
<dbReference type="Proteomes" id="UP000685013">
    <property type="component" value="Chromosome 4"/>
</dbReference>
<evidence type="ECO:0000256" key="2">
    <source>
        <dbReference type="ARBA" id="ARBA00004271"/>
    </source>
</evidence>
<dbReference type="Pfam" id="PF02140">
    <property type="entry name" value="SUEL_Lectin"/>
    <property type="match status" value="1"/>
</dbReference>
<dbReference type="GO" id="GO:0004565">
    <property type="term" value="F:beta-galactosidase activity"/>
    <property type="evidence" value="ECO:0007669"/>
    <property type="project" value="UniProtKB-EC"/>
</dbReference>
<evidence type="ECO:0000313" key="12">
    <source>
        <dbReference type="EMBL" id="KAG6602112.1"/>
    </source>
</evidence>
<name>A0AAV6NSA8_9ROSI</name>
<comment type="subcellular location">
    <subcellularLocation>
        <location evidence="2">Secreted</location>
        <location evidence="2">Extracellular space</location>
        <location evidence="2">Apoplast</location>
    </subcellularLocation>
</comment>
<keyword evidence="6" id="KW-0964">Secreted</keyword>
<dbReference type="InterPro" id="IPR001944">
    <property type="entry name" value="Glycoside_Hdrlase_35"/>
</dbReference>
<reference evidence="12 13" key="1">
    <citation type="journal article" date="2021" name="Hortic Res">
        <title>The domestication of Cucurbita argyrosperma as revealed by the genome of its wild relative.</title>
        <authorList>
            <person name="Barrera-Redondo J."/>
            <person name="Sanchez-de la Vega G."/>
            <person name="Aguirre-Liguori J.A."/>
            <person name="Castellanos-Morales G."/>
            <person name="Gutierrez-Guerrero Y.T."/>
            <person name="Aguirre-Dugua X."/>
            <person name="Aguirre-Planter E."/>
            <person name="Tenaillon M.I."/>
            <person name="Lira-Saade R."/>
            <person name="Eguiarte L.E."/>
        </authorList>
    </citation>
    <scope>NUCLEOTIDE SEQUENCE [LARGE SCALE GENOMIC DNA]</scope>
    <source>
        <strain evidence="12">JBR-2021</strain>
    </source>
</reference>
<feature type="non-terminal residue" evidence="12">
    <location>
        <position position="1"/>
    </location>
</feature>
<organism evidence="12 13">
    <name type="scientific">Cucurbita argyrosperma subsp. sororia</name>
    <dbReference type="NCBI Taxonomy" id="37648"/>
    <lineage>
        <taxon>Eukaryota</taxon>
        <taxon>Viridiplantae</taxon>
        <taxon>Streptophyta</taxon>
        <taxon>Embryophyta</taxon>
        <taxon>Tracheophyta</taxon>
        <taxon>Spermatophyta</taxon>
        <taxon>Magnoliopsida</taxon>
        <taxon>eudicotyledons</taxon>
        <taxon>Gunneridae</taxon>
        <taxon>Pentapetalae</taxon>
        <taxon>rosids</taxon>
        <taxon>fabids</taxon>
        <taxon>Cucurbitales</taxon>
        <taxon>Cucurbitaceae</taxon>
        <taxon>Cucurbiteae</taxon>
        <taxon>Cucurbita</taxon>
    </lineage>
</organism>
<dbReference type="InterPro" id="IPR000922">
    <property type="entry name" value="Lectin_gal-bd_dom"/>
</dbReference>
<evidence type="ECO:0000256" key="9">
    <source>
        <dbReference type="ARBA" id="ARBA00023180"/>
    </source>
</evidence>
<dbReference type="PANTHER" id="PTHR23421">
    <property type="entry name" value="BETA-GALACTOSIDASE RELATED"/>
    <property type="match status" value="1"/>
</dbReference>
<dbReference type="GO" id="GO:0005975">
    <property type="term" value="P:carbohydrate metabolic process"/>
    <property type="evidence" value="ECO:0007669"/>
    <property type="project" value="InterPro"/>
</dbReference>
<evidence type="ECO:0000256" key="4">
    <source>
        <dbReference type="ARBA" id="ARBA00012756"/>
    </source>
</evidence>
<dbReference type="FunFam" id="2.60.120.740:FF:000002">
    <property type="entry name" value="Beta-galactosidase"/>
    <property type="match status" value="1"/>
</dbReference>
<dbReference type="PROSITE" id="PS50228">
    <property type="entry name" value="SUEL_LECTIN"/>
    <property type="match status" value="1"/>
</dbReference>
<accession>A0AAV6NSA8</accession>
<comment type="caution">
    <text evidence="12">The sequence shown here is derived from an EMBL/GenBank/DDBJ whole genome shotgun (WGS) entry which is preliminary data.</text>
</comment>
<comment type="similarity">
    <text evidence="3">Belongs to the glycosyl hydrolase 35 family.</text>
</comment>
<keyword evidence="7" id="KW-0732">Signal</keyword>
<dbReference type="CDD" id="cd22842">
    <property type="entry name" value="Gal_Rha_Lectin_BGal"/>
    <property type="match status" value="1"/>
</dbReference>
<keyword evidence="5" id="KW-0052">Apoplast</keyword>
<dbReference type="GO" id="GO:0048046">
    <property type="term" value="C:apoplast"/>
    <property type="evidence" value="ECO:0007669"/>
    <property type="project" value="UniProtKB-SubCell"/>
</dbReference>
<keyword evidence="10" id="KW-0326">Glycosidase</keyword>
<dbReference type="InterPro" id="IPR048913">
    <property type="entry name" value="BetaGal_gal-bd"/>
</dbReference>